<feature type="binding site" evidence="4">
    <location>
        <position position="285"/>
    </location>
    <ligand>
        <name>FAD</name>
        <dbReference type="ChEBI" id="CHEBI:57692"/>
    </ligand>
</feature>
<dbReference type="PANTHER" id="PTHR43563:SF1">
    <property type="entry name" value="AMINE OXIDASE [FLAVIN-CONTAINING] B"/>
    <property type="match status" value="1"/>
</dbReference>
<dbReference type="Gene3D" id="3.50.50.60">
    <property type="entry name" value="FAD/NAD(P)-binding domain"/>
    <property type="match status" value="1"/>
</dbReference>
<evidence type="ECO:0000256" key="3">
    <source>
        <dbReference type="ARBA" id="ARBA00023002"/>
    </source>
</evidence>
<dbReference type="GO" id="GO:0097621">
    <property type="term" value="F:monoamine oxidase activity"/>
    <property type="evidence" value="ECO:0007669"/>
    <property type="project" value="UniProtKB-EC"/>
</dbReference>
<gene>
    <name evidence="7" type="ORF">AVDCRST_MAG85-3860</name>
</gene>
<evidence type="ECO:0000256" key="1">
    <source>
        <dbReference type="ARBA" id="ARBA00001974"/>
    </source>
</evidence>
<dbReference type="AlphaFoldDB" id="A0A6J4TX08"/>
<dbReference type="SUPFAM" id="SSF54373">
    <property type="entry name" value="FAD-linked reductases, C-terminal domain"/>
    <property type="match status" value="1"/>
</dbReference>
<evidence type="ECO:0000256" key="2">
    <source>
        <dbReference type="ARBA" id="ARBA00005995"/>
    </source>
</evidence>
<dbReference type="PRINTS" id="PR00757">
    <property type="entry name" value="AMINEOXDASEF"/>
</dbReference>
<evidence type="ECO:0000256" key="4">
    <source>
        <dbReference type="PIRSR" id="PIRSR601613-1"/>
    </source>
</evidence>
<dbReference type="InterPro" id="IPR002937">
    <property type="entry name" value="Amino_oxidase"/>
</dbReference>
<evidence type="ECO:0000256" key="5">
    <source>
        <dbReference type="SAM" id="MobiDB-lite"/>
    </source>
</evidence>
<evidence type="ECO:0000259" key="6">
    <source>
        <dbReference type="Pfam" id="PF01593"/>
    </source>
</evidence>
<reference evidence="7" key="1">
    <citation type="submission" date="2020-02" db="EMBL/GenBank/DDBJ databases">
        <authorList>
            <person name="Meier V. D."/>
        </authorList>
    </citation>
    <scope>NUCLEOTIDE SEQUENCE</scope>
    <source>
        <strain evidence="7">AVDCRST_MAG85</strain>
    </source>
</reference>
<dbReference type="EMBL" id="CADCVT010000435">
    <property type="protein sequence ID" value="CAA9533213.1"/>
    <property type="molecule type" value="Genomic_DNA"/>
</dbReference>
<dbReference type="SUPFAM" id="SSF51905">
    <property type="entry name" value="FAD/NAD(P)-binding domain"/>
    <property type="match status" value="1"/>
</dbReference>
<dbReference type="InterPro" id="IPR050703">
    <property type="entry name" value="Flavin_MAO"/>
</dbReference>
<dbReference type="PROSITE" id="PS51318">
    <property type="entry name" value="TAT"/>
    <property type="match status" value="1"/>
</dbReference>
<dbReference type="PANTHER" id="PTHR43563">
    <property type="entry name" value="AMINE OXIDASE"/>
    <property type="match status" value="1"/>
</dbReference>
<feature type="binding site" evidence="4">
    <location>
        <position position="390"/>
    </location>
    <ligand>
        <name>substrate</name>
    </ligand>
</feature>
<dbReference type="InterPro" id="IPR001613">
    <property type="entry name" value="Flavin_amine_oxidase"/>
</dbReference>
<feature type="region of interest" description="Disordered" evidence="5">
    <location>
        <begin position="24"/>
        <end position="43"/>
    </location>
</feature>
<dbReference type="InterPro" id="IPR036188">
    <property type="entry name" value="FAD/NAD-bd_sf"/>
</dbReference>
<evidence type="ECO:0000313" key="7">
    <source>
        <dbReference type="EMBL" id="CAA9533213.1"/>
    </source>
</evidence>
<feature type="compositionally biased region" description="Basic residues" evidence="5">
    <location>
        <begin position="32"/>
        <end position="43"/>
    </location>
</feature>
<name>A0A6J4TX08_9ACTN</name>
<comment type="similarity">
    <text evidence="2">Belongs to the flavin monoamine oxidase family.</text>
</comment>
<proteinExistence type="inferred from homology"/>
<dbReference type="Gene3D" id="1.10.405.10">
    <property type="entry name" value="Guanine Nucleotide Dissociation Inhibitor, domain 1"/>
    <property type="match status" value="1"/>
</dbReference>
<accession>A0A6J4TX08</accession>
<feature type="binding site" evidence="4">
    <location>
        <begin position="75"/>
        <end position="76"/>
    </location>
    <ligand>
        <name>FAD</name>
        <dbReference type="ChEBI" id="CHEBI:57692"/>
    </ligand>
</feature>
<dbReference type="EC" id="1.4.3.4" evidence="7"/>
<dbReference type="Pfam" id="PF01593">
    <property type="entry name" value="Amino_oxidase"/>
    <property type="match status" value="1"/>
</dbReference>
<protein>
    <submittedName>
        <fullName evidence="7">Amine oxidase [flavin-containing]</fullName>
        <ecNumber evidence="7">1.4.3.4</ecNumber>
    </submittedName>
</protein>
<feature type="domain" description="Amine oxidase" evidence="6">
    <location>
        <begin position="55"/>
        <end position="496"/>
    </location>
</feature>
<sequence>MSESVTRRGLLGGAAGVAAAASLPGDAEAAKKRSHRKSSKARPRRADVVVVGAGLAGLAAAEKVAAAGRSVVVLEARDRVGGRTLNRDIGGGEVVEIGGQWIGPTQDVIAGWAKELGVETFKTYNEGNYIYHRGGRRTPYTANTPVLGAIPPDPGAAEAGAALAQINEMAREVPVDAPWTAARAEEWDSQTAYTWIREHTASDGGRFLTDLGVSLVYAAEARDVSFLQVLLNVAAAGNETTPGTFERLINTAGGAQESRFVGVAQRVSLEAAKRLGRRIVLRSPVRRIVQSASQVRVESDRATVIARRCIVTGPPAVTARIDFQPLLPTLRAQLLQRMPQGSAIKCHAIYDRPFWREEGLAGQAVGDRGPCRVTFDNSPPDGSPGVLLGFVEGTFARSFSALSEAQRRDAVLQNFVDFYGEQARRPRAYFETNWGEEEWTRGCFVGFCPPGVLLDYGREMRAPFGRVHWAGADIATIWNAYMDGAVRSGRRAAAEALAG</sequence>
<organism evidence="7">
    <name type="scientific">uncultured Solirubrobacteraceae bacterium</name>
    <dbReference type="NCBI Taxonomy" id="1162706"/>
    <lineage>
        <taxon>Bacteria</taxon>
        <taxon>Bacillati</taxon>
        <taxon>Actinomycetota</taxon>
        <taxon>Thermoleophilia</taxon>
        <taxon>Solirubrobacterales</taxon>
        <taxon>Solirubrobacteraceae</taxon>
        <taxon>environmental samples</taxon>
    </lineage>
</organism>
<comment type="cofactor">
    <cofactor evidence="1">
        <name>FAD</name>
        <dbReference type="ChEBI" id="CHEBI:57692"/>
    </cofactor>
</comment>
<dbReference type="Gene3D" id="3.90.660.10">
    <property type="match status" value="1"/>
</dbReference>
<dbReference type="InterPro" id="IPR006311">
    <property type="entry name" value="TAT_signal"/>
</dbReference>
<keyword evidence="3 7" id="KW-0560">Oxidoreductase</keyword>